<reference evidence="3" key="2">
    <citation type="submission" date="2020-10" db="UniProtKB">
        <authorList>
            <consortium name="WormBaseParasite"/>
        </authorList>
    </citation>
    <scope>IDENTIFICATION</scope>
</reference>
<reference evidence="2" key="1">
    <citation type="journal article" date="2013" name="Genetics">
        <title>The draft genome and transcriptome of Panagrellus redivivus are shaped by the harsh demands of a free-living lifestyle.</title>
        <authorList>
            <person name="Srinivasan J."/>
            <person name="Dillman A.R."/>
            <person name="Macchietto M.G."/>
            <person name="Heikkinen L."/>
            <person name="Lakso M."/>
            <person name="Fracchia K.M."/>
            <person name="Antoshechkin I."/>
            <person name="Mortazavi A."/>
            <person name="Wong G."/>
            <person name="Sternberg P.W."/>
        </authorList>
    </citation>
    <scope>NUCLEOTIDE SEQUENCE [LARGE SCALE GENOMIC DNA]</scope>
    <source>
        <strain evidence="2">MT8872</strain>
    </source>
</reference>
<keyword evidence="2" id="KW-1185">Reference proteome</keyword>
<dbReference type="WBParaSite" id="Pan_g17852.t1">
    <property type="protein sequence ID" value="Pan_g17852.t1"/>
    <property type="gene ID" value="Pan_g17852"/>
</dbReference>
<name>A0A7E4V8G3_PANRE</name>
<protein>
    <submittedName>
        <fullName evidence="3">Cathepsin propeptide inhibitor domain-containing protein</fullName>
    </submittedName>
</protein>
<feature type="chain" id="PRO_5028870257" evidence="1">
    <location>
        <begin position="17"/>
        <end position="92"/>
    </location>
</feature>
<organism evidence="2 3">
    <name type="scientific">Panagrellus redivivus</name>
    <name type="common">Microworm</name>
    <dbReference type="NCBI Taxonomy" id="6233"/>
    <lineage>
        <taxon>Eukaryota</taxon>
        <taxon>Metazoa</taxon>
        <taxon>Ecdysozoa</taxon>
        <taxon>Nematoda</taxon>
        <taxon>Chromadorea</taxon>
        <taxon>Rhabditida</taxon>
        <taxon>Tylenchina</taxon>
        <taxon>Panagrolaimomorpha</taxon>
        <taxon>Panagrolaimoidea</taxon>
        <taxon>Panagrolaimidae</taxon>
        <taxon>Panagrellus</taxon>
    </lineage>
</organism>
<evidence type="ECO:0000313" key="2">
    <source>
        <dbReference type="Proteomes" id="UP000492821"/>
    </source>
</evidence>
<accession>A0A7E4V8G3</accession>
<keyword evidence="1" id="KW-0732">Signal</keyword>
<dbReference type="Proteomes" id="UP000492821">
    <property type="component" value="Unassembled WGS sequence"/>
</dbReference>
<dbReference type="AlphaFoldDB" id="A0A7E4V8G3"/>
<proteinExistence type="predicted"/>
<sequence length="92" mass="10645">MLHVILTASLIALVVADSSRRYRDGLVQRHENQVDDFKALNLPINQQRREFDNNIVILRGYNNNVTRFKKQSNEFVAKSEAANVENPFIRFG</sequence>
<evidence type="ECO:0000313" key="3">
    <source>
        <dbReference type="WBParaSite" id="Pan_g17852.t1"/>
    </source>
</evidence>
<evidence type="ECO:0000256" key="1">
    <source>
        <dbReference type="SAM" id="SignalP"/>
    </source>
</evidence>
<feature type="signal peptide" evidence="1">
    <location>
        <begin position="1"/>
        <end position="16"/>
    </location>
</feature>